<evidence type="ECO:0000256" key="8">
    <source>
        <dbReference type="ARBA" id="ARBA00023194"/>
    </source>
</evidence>
<keyword evidence="2 10" id="KW-0349">Heme</keyword>
<evidence type="ECO:0000256" key="10">
    <source>
        <dbReference type="RuleBase" id="RU000461"/>
    </source>
</evidence>
<dbReference type="STRING" id="145857.GA0070616_4980"/>
<dbReference type="GO" id="GO:0017000">
    <property type="term" value="P:antibiotic biosynthetic process"/>
    <property type="evidence" value="ECO:0007669"/>
    <property type="project" value="UniProtKB-KW"/>
</dbReference>
<keyword evidence="5 10" id="KW-0560">Oxidoreductase</keyword>
<evidence type="ECO:0000256" key="3">
    <source>
        <dbReference type="ARBA" id="ARBA00022723"/>
    </source>
</evidence>
<evidence type="ECO:0000256" key="1">
    <source>
        <dbReference type="ARBA" id="ARBA00010617"/>
    </source>
</evidence>
<proteinExistence type="inferred from homology"/>
<evidence type="ECO:0000256" key="6">
    <source>
        <dbReference type="ARBA" id="ARBA00023004"/>
    </source>
</evidence>
<evidence type="ECO:0000313" key="13">
    <source>
        <dbReference type="Proteomes" id="UP000199699"/>
    </source>
</evidence>
<dbReference type="InterPro" id="IPR036396">
    <property type="entry name" value="Cyt_P450_sf"/>
</dbReference>
<dbReference type="FunFam" id="1.10.630.10:FF:000018">
    <property type="entry name" value="Cytochrome P450 monooxygenase"/>
    <property type="match status" value="1"/>
</dbReference>
<evidence type="ECO:0000256" key="4">
    <source>
        <dbReference type="ARBA" id="ARBA00022857"/>
    </source>
</evidence>
<dbReference type="PANTHER" id="PTHR46696:SF1">
    <property type="entry name" value="CYTOCHROME P450 YJIB-RELATED"/>
    <property type="match status" value="1"/>
</dbReference>
<evidence type="ECO:0000256" key="11">
    <source>
        <dbReference type="SAM" id="MobiDB-lite"/>
    </source>
</evidence>
<gene>
    <name evidence="12" type="ORF">GA0070616_4980</name>
</gene>
<feature type="region of interest" description="Disordered" evidence="11">
    <location>
        <begin position="1"/>
        <end position="21"/>
    </location>
</feature>
<dbReference type="AlphaFoldDB" id="A0A1C6SY43"/>
<dbReference type="InterPro" id="IPR002397">
    <property type="entry name" value="Cyt_P450_B"/>
</dbReference>
<sequence length="417" mass="46026">MTNGVCPYRLDPEGADTHGETKRLREQGPIARVELQDGVLAWSVHDYAVAKQMMGDERFSKNPRRNWPAYINGEISNGWPLITWVAMDTMATQDGVDHARLRKLLLKAFTERRVEAMKPHIEKTVTELLDRMAEAAAAAPDGVIDLKGWFHAELPTRLMCDLFGVPDSMRGDVLEGGHKNIDTRISAEVAEANLHQWQGAISGLVEYKRNNPGDDLTTGMIAAKDEDGSRLSDSEMIGTLHLLLGAGSETLVNALAHSSLFLLNDPELRAKVISGEIPWENIWEETLRVESPVAHLPFRYATEDFDIGGVHIAKGDAILVDFAGIGRDPAIHGDTADDFDPLREDKTHLSFGHGVHYCLGARLAKHAWMIGIPALFARYPEMQLAVRRDELVGQGSFVVNGHAQLPVRLYNKVPAAA</sequence>
<dbReference type="PRINTS" id="PR00359">
    <property type="entry name" value="BP450"/>
</dbReference>
<dbReference type="GO" id="GO:0005506">
    <property type="term" value="F:iron ion binding"/>
    <property type="evidence" value="ECO:0007669"/>
    <property type="project" value="InterPro"/>
</dbReference>
<keyword evidence="6 10" id="KW-0408">Iron</keyword>
<name>A0A1C6SY43_9ACTN</name>
<dbReference type="GO" id="GO:0016705">
    <property type="term" value="F:oxidoreductase activity, acting on paired donors, with incorporation or reduction of molecular oxygen"/>
    <property type="evidence" value="ECO:0007669"/>
    <property type="project" value="InterPro"/>
</dbReference>
<keyword evidence="7 10" id="KW-0503">Monooxygenase</keyword>
<evidence type="ECO:0000256" key="2">
    <source>
        <dbReference type="ARBA" id="ARBA00022617"/>
    </source>
</evidence>
<reference evidence="12 13" key="1">
    <citation type="submission" date="2016-06" db="EMBL/GenBank/DDBJ databases">
        <authorList>
            <person name="Kjaerup R.B."/>
            <person name="Dalgaard T.S."/>
            <person name="Juul-Madsen H.R."/>
        </authorList>
    </citation>
    <scope>NUCLEOTIDE SEQUENCE [LARGE SCALE GENOMIC DNA]</scope>
    <source>
        <strain evidence="12 13">DSM 43818</strain>
    </source>
</reference>
<accession>A0A1C6SY43</accession>
<feature type="compositionally biased region" description="Basic and acidic residues" evidence="11">
    <location>
        <begin position="10"/>
        <end position="21"/>
    </location>
</feature>
<dbReference type="SUPFAM" id="SSF48264">
    <property type="entry name" value="Cytochrome P450"/>
    <property type="match status" value="1"/>
</dbReference>
<comment type="similarity">
    <text evidence="1 10">Belongs to the cytochrome P450 family.</text>
</comment>
<organism evidence="12 13">
    <name type="scientific">Micromonospora nigra</name>
    <dbReference type="NCBI Taxonomy" id="145857"/>
    <lineage>
        <taxon>Bacteria</taxon>
        <taxon>Bacillati</taxon>
        <taxon>Actinomycetota</taxon>
        <taxon>Actinomycetes</taxon>
        <taxon>Micromonosporales</taxon>
        <taxon>Micromonosporaceae</taxon>
        <taxon>Micromonospora</taxon>
    </lineage>
</organism>
<keyword evidence="3 10" id="KW-0479">Metal-binding</keyword>
<dbReference type="InterPro" id="IPR017972">
    <property type="entry name" value="Cyt_P450_CS"/>
</dbReference>
<keyword evidence="13" id="KW-1185">Reference proteome</keyword>
<dbReference type="Pfam" id="PF00067">
    <property type="entry name" value="p450"/>
    <property type="match status" value="1"/>
</dbReference>
<dbReference type="EMBL" id="FMHT01000003">
    <property type="protein sequence ID" value="SCL34481.1"/>
    <property type="molecule type" value="Genomic_DNA"/>
</dbReference>
<comment type="pathway">
    <text evidence="9">Antibiotic biosynthesis; mycinamicin biosynthesis.</text>
</comment>
<dbReference type="OrthoDB" id="4156795at2"/>
<evidence type="ECO:0000256" key="5">
    <source>
        <dbReference type="ARBA" id="ARBA00023002"/>
    </source>
</evidence>
<dbReference type="RefSeq" id="WP_091087895.1">
    <property type="nucleotide sequence ID" value="NZ_FMHT01000003.1"/>
</dbReference>
<dbReference type="InterPro" id="IPR001128">
    <property type="entry name" value="Cyt_P450"/>
</dbReference>
<evidence type="ECO:0000256" key="7">
    <source>
        <dbReference type="ARBA" id="ARBA00023033"/>
    </source>
</evidence>
<dbReference type="Gene3D" id="1.10.630.10">
    <property type="entry name" value="Cytochrome P450"/>
    <property type="match status" value="1"/>
</dbReference>
<evidence type="ECO:0000256" key="9">
    <source>
        <dbReference type="ARBA" id="ARBA00060683"/>
    </source>
</evidence>
<protein>
    <submittedName>
        <fullName evidence="12">Cytochrome P450</fullName>
    </submittedName>
</protein>
<dbReference type="GO" id="GO:0004497">
    <property type="term" value="F:monooxygenase activity"/>
    <property type="evidence" value="ECO:0007669"/>
    <property type="project" value="UniProtKB-KW"/>
</dbReference>
<dbReference type="CDD" id="cd11029">
    <property type="entry name" value="CYP107-like"/>
    <property type="match status" value="1"/>
</dbReference>
<dbReference type="GO" id="GO:0020037">
    <property type="term" value="F:heme binding"/>
    <property type="evidence" value="ECO:0007669"/>
    <property type="project" value="InterPro"/>
</dbReference>
<keyword evidence="8" id="KW-0045">Antibiotic biosynthesis</keyword>
<dbReference type="Proteomes" id="UP000199699">
    <property type="component" value="Unassembled WGS sequence"/>
</dbReference>
<dbReference type="PROSITE" id="PS00086">
    <property type="entry name" value="CYTOCHROME_P450"/>
    <property type="match status" value="1"/>
</dbReference>
<evidence type="ECO:0000313" key="12">
    <source>
        <dbReference type="EMBL" id="SCL34481.1"/>
    </source>
</evidence>
<dbReference type="PANTHER" id="PTHR46696">
    <property type="entry name" value="P450, PUTATIVE (EUROFUNG)-RELATED"/>
    <property type="match status" value="1"/>
</dbReference>
<keyword evidence="4" id="KW-0521">NADP</keyword>